<dbReference type="Gene3D" id="1.20.1250.20">
    <property type="entry name" value="MFS general substrate transporter like domains"/>
    <property type="match status" value="1"/>
</dbReference>
<dbReference type="Proteomes" id="UP000509458">
    <property type="component" value="Chromosome"/>
</dbReference>
<feature type="transmembrane region" description="Helical" evidence="4">
    <location>
        <begin position="340"/>
        <end position="357"/>
    </location>
</feature>
<evidence type="ECO:0000259" key="5">
    <source>
        <dbReference type="PROSITE" id="PS50850"/>
    </source>
</evidence>
<proteinExistence type="predicted"/>
<sequence>MQPSFSELTKKQLFLLACAVAATAANLYYTQPILPLIGESLGVKESALGTIPALAQIGYAIAIIFISPLGDVLARRKIIGVLSVLLIIGASAASVSSHVMMLGVACVLIGLSANITQQIIPLVASMMSGDKKGPAIATVMTGLTVGILLSRTISGTIATHFGWRAVFVMSALLAGLVGLMLYLILPNQKPNLSMSYTSLLKSLLQLFKKYKTLRKATYTGMIWFAAFNALWATLALHVSEGPFYFNAQQAGMFGIVALAGVAGAKLAGRWVNKLGAAQSVSYSVLVIIAGFALSVFTQNMLWRLVASIVLIDFGVFSAQVANQVRVFSIDAQAQSRVNSIYMLGYYIGGAVGSSAGVKLYSQFGWNGVSTIACGVLLISLTINR</sequence>
<feature type="transmembrane region" description="Helical" evidence="4">
    <location>
        <begin position="363"/>
        <end position="382"/>
    </location>
</feature>
<dbReference type="SUPFAM" id="SSF103473">
    <property type="entry name" value="MFS general substrate transporter"/>
    <property type="match status" value="1"/>
</dbReference>
<keyword evidence="1 4" id="KW-0812">Transmembrane</keyword>
<dbReference type="PROSITE" id="PS50850">
    <property type="entry name" value="MFS"/>
    <property type="match status" value="1"/>
</dbReference>
<dbReference type="PANTHER" id="PTHR42910:SF1">
    <property type="entry name" value="MAJOR FACILITATOR SUPERFAMILY (MFS) PROFILE DOMAIN-CONTAINING PROTEIN"/>
    <property type="match status" value="1"/>
</dbReference>
<dbReference type="Pfam" id="PF07690">
    <property type="entry name" value="MFS_1"/>
    <property type="match status" value="1"/>
</dbReference>
<feature type="transmembrane region" description="Helical" evidence="4">
    <location>
        <begin position="165"/>
        <end position="185"/>
    </location>
</feature>
<keyword evidence="2 4" id="KW-1133">Transmembrane helix</keyword>
<gene>
    <name evidence="6" type="ORF">ALFOR1_10272</name>
</gene>
<feature type="transmembrane region" description="Helical" evidence="4">
    <location>
        <begin position="101"/>
        <end position="123"/>
    </location>
</feature>
<dbReference type="InterPro" id="IPR011701">
    <property type="entry name" value="MFS"/>
</dbReference>
<dbReference type="RefSeq" id="WP_232091087.1">
    <property type="nucleotide sequence ID" value="NZ_LR812090.1"/>
</dbReference>
<evidence type="ECO:0000313" key="6">
    <source>
        <dbReference type="EMBL" id="CAB9492328.1"/>
    </source>
</evidence>
<feature type="transmembrane region" description="Helical" evidence="4">
    <location>
        <begin position="48"/>
        <end position="66"/>
    </location>
</feature>
<evidence type="ECO:0000256" key="4">
    <source>
        <dbReference type="SAM" id="Phobius"/>
    </source>
</evidence>
<feature type="transmembrane region" description="Helical" evidence="4">
    <location>
        <begin position="250"/>
        <end position="268"/>
    </location>
</feature>
<evidence type="ECO:0000256" key="1">
    <source>
        <dbReference type="ARBA" id="ARBA00022692"/>
    </source>
</evidence>
<name>A0A6T9XWU3_ALTMA</name>
<feature type="transmembrane region" description="Helical" evidence="4">
    <location>
        <begin position="78"/>
        <end position="95"/>
    </location>
</feature>
<feature type="domain" description="Major facilitator superfamily (MFS) profile" evidence="5">
    <location>
        <begin position="12"/>
        <end position="384"/>
    </location>
</feature>
<feature type="transmembrane region" description="Helical" evidence="4">
    <location>
        <begin position="280"/>
        <end position="296"/>
    </location>
</feature>
<organism evidence="6 7">
    <name type="scientific">Alteromonas macleodii</name>
    <name type="common">Pseudoalteromonas macleodii</name>
    <dbReference type="NCBI Taxonomy" id="28108"/>
    <lineage>
        <taxon>Bacteria</taxon>
        <taxon>Pseudomonadati</taxon>
        <taxon>Pseudomonadota</taxon>
        <taxon>Gammaproteobacteria</taxon>
        <taxon>Alteromonadales</taxon>
        <taxon>Alteromonadaceae</taxon>
        <taxon>Alteromonas/Salinimonas group</taxon>
        <taxon>Alteromonas</taxon>
    </lineage>
</organism>
<evidence type="ECO:0000256" key="2">
    <source>
        <dbReference type="ARBA" id="ARBA00022989"/>
    </source>
</evidence>
<evidence type="ECO:0000256" key="3">
    <source>
        <dbReference type="ARBA" id="ARBA00023136"/>
    </source>
</evidence>
<dbReference type="CDD" id="cd17324">
    <property type="entry name" value="MFS_NepI_like"/>
    <property type="match status" value="1"/>
</dbReference>
<feature type="transmembrane region" description="Helical" evidence="4">
    <location>
        <begin position="216"/>
        <end position="238"/>
    </location>
</feature>
<evidence type="ECO:0000313" key="7">
    <source>
        <dbReference type="Proteomes" id="UP000509458"/>
    </source>
</evidence>
<dbReference type="PANTHER" id="PTHR42910">
    <property type="entry name" value="TRANSPORTER SCO4007-RELATED"/>
    <property type="match status" value="1"/>
</dbReference>
<dbReference type="AlphaFoldDB" id="A0A6T9XWU3"/>
<dbReference type="GO" id="GO:0022857">
    <property type="term" value="F:transmembrane transporter activity"/>
    <property type="evidence" value="ECO:0007669"/>
    <property type="project" value="InterPro"/>
</dbReference>
<dbReference type="InterPro" id="IPR020846">
    <property type="entry name" value="MFS_dom"/>
</dbReference>
<dbReference type="InterPro" id="IPR036259">
    <property type="entry name" value="MFS_trans_sf"/>
</dbReference>
<feature type="transmembrane region" description="Helical" evidence="4">
    <location>
        <begin position="302"/>
        <end position="320"/>
    </location>
</feature>
<feature type="transmembrane region" description="Helical" evidence="4">
    <location>
        <begin position="135"/>
        <end position="153"/>
    </location>
</feature>
<protein>
    <submittedName>
        <fullName evidence="6">MFS transporter</fullName>
    </submittedName>
</protein>
<reference evidence="6 7" key="1">
    <citation type="submission" date="2020-06" db="EMBL/GenBank/DDBJ databases">
        <authorList>
            <person name="Duchaud E."/>
        </authorList>
    </citation>
    <scope>NUCLEOTIDE SEQUENCE [LARGE SCALE GENOMIC DNA]</scope>
    <source>
        <strain evidence="6">Alteromonas fortis</strain>
    </source>
</reference>
<accession>A0A6T9XWU3</accession>
<keyword evidence="3 4" id="KW-0472">Membrane</keyword>
<dbReference type="EMBL" id="LR812090">
    <property type="protein sequence ID" value="CAB9492328.1"/>
    <property type="molecule type" value="Genomic_DNA"/>
</dbReference>